<dbReference type="Proteomes" id="UP000037122">
    <property type="component" value="Unassembled WGS sequence"/>
</dbReference>
<evidence type="ECO:0000313" key="2">
    <source>
        <dbReference type="Proteomes" id="UP000037122"/>
    </source>
</evidence>
<comment type="caution">
    <text evidence="1">The sequence shown here is derived from an EMBL/GenBank/DDBJ whole genome shotgun (WGS) entry which is preliminary data.</text>
</comment>
<accession>A0A0L0NQ06</accession>
<proteinExistence type="predicted"/>
<dbReference type="VEuPathDB" id="FungiDB:QG37_07374"/>
<evidence type="ECO:0000313" key="1">
    <source>
        <dbReference type="EMBL" id="KND96247.1"/>
    </source>
</evidence>
<dbReference type="EMBL" id="LGST01000057">
    <property type="protein sequence ID" value="KND96247.1"/>
    <property type="molecule type" value="Genomic_DNA"/>
</dbReference>
<dbReference type="AlphaFoldDB" id="A0A0L0NQ06"/>
<protein>
    <submittedName>
        <fullName evidence="1">Uncharacterized protein</fullName>
    </submittedName>
</protein>
<name>A0A0L0NQ06_CANAR</name>
<reference evidence="2" key="1">
    <citation type="journal article" date="2015" name="BMC Genomics">
        <title>Draft genome of a commonly misdiagnosed multidrug resistant pathogen Candida auris.</title>
        <authorList>
            <person name="Chatterjee S."/>
            <person name="Alampalli S.V."/>
            <person name="Nageshan R.K."/>
            <person name="Chettiar S.T."/>
            <person name="Joshi S."/>
            <person name="Tatu U.S."/>
        </authorList>
    </citation>
    <scope>NUCLEOTIDE SEQUENCE [LARGE SCALE GENOMIC DNA]</scope>
    <source>
        <strain evidence="2">6684</strain>
    </source>
</reference>
<sequence>MYSFIADCTLVMIAVRRIMVGKDKLDRLETLCKREYGYFGMKWNEFSMLIFVAMVL</sequence>
<organism evidence="1 2">
    <name type="scientific">Candidozyma auris</name>
    <name type="common">Yeast</name>
    <name type="synonym">Candida auris</name>
    <dbReference type="NCBI Taxonomy" id="498019"/>
    <lineage>
        <taxon>Eukaryota</taxon>
        <taxon>Fungi</taxon>
        <taxon>Dikarya</taxon>
        <taxon>Ascomycota</taxon>
        <taxon>Saccharomycotina</taxon>
        <taxon>Pichiomycetes</taxon>
        <taxon>Metschnikowiaceae</taxon>
        <taxon>Candidozyma</taxon>
    </lineage>
</organism>
<gene>
    <name evidence="1" type="ORF">QG37_07374</name>
</gene>